<reference evidence="1" key="1">
    <citation type="journal article" date="2020" name="Stud. Mycol.">
        <title>101 Dothideomycetes genomes: a test case for predicting lifestyles and emergence of pathogens.</title>
        <authorList>
            <person name="Haridas S."/>
            <person name="Albert R."/>
            <person name="Binder M."/>
            <person name="Bloem J."/>
            <person name="Labutti K."/>
            <person name="Salamov A."/>
            <person name="Andreopoulos B."/>
            <person name="Baker S."/>
            <person name="Barry K."/>
            <person name="Bills G."/>
            <person name="Bluhm B."/>
            <person name="Cannon C."/>
            <person name="Castanera R."/>
            <person name="Culley D."/>
            <person name="Daum C."/>
            <person name="Ezra D."/>
            <person name="Gonzalez J."/>
            <person name="Henrissat B."/>
            <person name="Kuo A."/>
            <person name="Liang C."/>
            <person name="Lipzen A."/>
            <person name="Lutzoni F."/>
            <person name="Magnuson J."/>
            <person name="Mondo S."/>
            <person name="Nolan M."/>
            <person name="Ohm R."/>
            <person name="Pangilinan J."/>
            <person name="Park H.-J."/>
            <person name="Ramirez L."/>
            <person name="Alfaro M."/>
            <person name="Sun H."/>
            <person name="Tritt A."/>
            <person name="Yoshinaga Y."/>
            <person name="Zwiers L.-H."/>
            <person name="Turgeon B."/>
            <person name="Goodwin S."/>
            <person name="Spatafora J."/>
            <person name="Crous P."/>
            <person name="Grigoriev I."/>
        </authorList>
    </citation>
    <scope>NUCLEOTIDE SEQUENCE</scope>
    <source>
        <strain evidence="1">CBS 260.36</strain>
    </source>
</reference>
<name>A0A9P4IUW0_9PEZI</name>
<evidence type="ECO:0008006" key="3">
    <source>
        <dbReference type="Google" id="ProtNLM"/>
    </source>
</evidence>
<evidence type="ECO:0000313" key="1">
    <source>
        <dbReference type="EMBL" id="KAF2150397.1"/>
    </source>
</evidence>
<comment type="caution">
    <text evidence="1">The sequence shown here is derived from an EMBL/GenBank/DDBJ whole genome shotgun (WGS) entry which is preliminary data.</text>
</comment>
<dbReference type="EMBL" id="ML996089">
    <property type="protein sequence ID" value="KAF2150397.1"/>
    <property type="molecule type" value="Genomic_DNA"/>
</dbReference>
<gene>
    <name evidence="1" type="ORF">K461DRAFT_295681</name>
</gene>
<dbReference type="InterPro" id="IPR011009">
    <property type="entry name" value="Kinase-like_dom_sf"/>
</dbReference>
<dbReference type="AlphaFoldDB" id="A0A9P4IUW0"/>
<dbReference type="Proteomes" id="UP000799439">
    <property type="component" value="Unassembled WGS sequence"/>
</dbReference>
<sequence>MVLHDTATTTDRSEILQNLEFHERLQKGNRSQLVRVTLEGQQYALKVYSSIPWQFQASKLRETDTFTCESTAYRRLVGQGLCDAGIVPRFIGAFDKFDPGTALPHLADFVDDDLRPNPVLMEYVPDLQMIDLTSFTEQRR</sequence>
<evidence type="ECO:0000313" key="2">
    <source>
        <dbReference type="Proteomes" id="UP000799439"/>
    </source>
</evidence>
<protein>
    <recommendedName>
        <fullName evidence="3">Aminoglycoside phosphotransferase domain-containing protein</fullName>
    </recommendedName>
</protein>
<accession>A0A9P4IUW0</accession>
<dbReference type="OrthoDB" id="4185642at2759"/>
<proteinExistence type="predicted"/>
<keyword evidence="2" id="KW-1185">Reference proteome</keyword>
<organism evidence="1 2">
    <name type="scientific">Myriangium duriaei CBS 260.36</name>
    <dbReference type="NCBI Taxonomy" id="1168546"/>
    <lineage>
        <taxon>Eukaryota</taxon>
        <taxon>Fungi</taxon>
        <taxon>Dikarya</taxon>
        <taxon>Ascomycota</taxon>
        <taxon>Pezizomycotina</taxon>
        <taxon>Dothideomycetes</taxon>
        <taxon>Dothideomycetidae</taxon>
        <taxon>Myriangiales</taxon>
        <taxon>Myriangiaceae</taxon>
        <taxon>Myriangium</taxon>
    </lineage>
</organism>
<dbReference type="SUPFAM" id="SSF56112">
    <property type="entry name" value="Protein kinase-like (PK-like)"/>
    <property type="match status" value="1"/>
</dbReference>